<reference evidence="4 5" key="1">
    <citation type="submission" date="2023-07" db="EMBL/GenBank/DDBJ databases">
        <title>Genomic Encyclopedia of Type Strains, Phase IV (KMG-IV): sequencing the most valuable type-strain genomes for metagenomic binning, comparative biology and taxonomic classification.</title>
        <authorList>
            <person name="Goeker M."/>
        </authorList>
    </citation>
    <scope>NUCLEOTIDE SEQUENCE [LARGE SCALE GENOMIC DNA]</scope>
    <source>
        <strain evidence="4 5">DSM 23494</strain>
    </source>
</reference>
<dbReference type="InterPro" id="IPR045078">
    <property type="entry name" value="TST/MPST-like"/>
</dbReference>
<dbReference type="Pfam" id="PF00581">
    <property type="entry name" value="Rhodanese"/>
    <property type="match status" value="2"/>
</dbReference>
<dbReference type="EMBL" id="JAUSUB010000019">
    <property type="protein sequence ID" value="MDQ0272061.1"/>
    <property type="molecule type" value="Genomic_DNA"/>
</dbReference>
<dbReference type="EC" id="2.8.1.2" evidence="4"/>
<accession>A0ABU0AMT7</accession>
<dbReference type="PANTHER" id="PTHR11364">
    <property type="entry name" value="THIOSULFATE SULFERTANSFERASE"/>
    <property type="match status" value="1"/>
</dbReference>
<dbReference type="EC" id="2.8.1.1" evidence="4"/>
<dbReference type="PROSITE" id="PS50206">
    <property type="entry name" value="RHODANESE_3"/>
    <property type="match status" value="2"/>
</dbReference>
<proteinExistence type="predicted"/>
<keyword evidence="1 4" id="KW-0808">Transferase</keyword>
<evidence type="ECO:0000313" key="4">
    <source>
        <dbReference type="EMBL" id="MDQ0272061.1"/>
    </source>
</evidence>
<sequence length="278" mass="30939">MKNLVDADWLFEHLTDENVRIADCRFNLAASEEGKTLYLKGHIPGSIYFHLEKNLSGPVSEHGGRHPLPDADRLAEALENAGINNDTTIIAYDGGENSFASRFWWLLKFLGHDKVYVLDGGYQDWTAKGYPIDSALPSYSAATYKVRINEGIMASHDEVKKISLNEDSRAVLIDSREEKRYLGIIEPIDKKAGHIPGAVNKVWTESLSEGKFKTAEALANRFSEFDKDRPLIVYCGSGVTASPNFLALKEAGYKNVKLYPGSFSDWISYDENPIGTGK</sequence>
<feature type="domain" description="Rhodanese" evidence="3">
    <location>
        <begin position="166"/>
        <end position="275"/>
    </location>
</feature>
<evidence type="ECO:0000256" key="2">
    <source>
        <dbReference type="ARBA" id="ARBA00022737"/>
    </source>
</evidence>
<dbReference type="InterPro" id="IPR001763">
    <property type="entry name" value="Rhodanese-like_dom"/>
</dbReference>
<evidence type="ECO:0000256" key="1">
    <source>
        <dbReference type="ARBA" id="ARBA00022679"/>
    </source>
</evidence>
<organism evidence="4 5">
    <name type="scientific">Cytobacillus purgationiresistens</name>
    <dbReference type="NCBI Taxonomy" id="863449"/>
    <lineage>
        <taxon>Bacteria</taxon>
        <taxon>Bacillati</taxon>
        <taxon>Bacillota</taxon>
        <taxon>Bacilli</taxon>
        <taxon>Bacillales</taxon>
        <taxon>Bacillaceae</taxon>
        <taxon>Cytobacillus</taxon>
    </lineage>
</organism>
<feature type="domain" description="Rhodanese" evidence="3">
    <location>
        <begin position="15"/>
        <end position="134"/>
    </location>
</feature>
<dbReference type="Gene3D" id="3.40.250.10">
    <property type="entry name" value="Rhodanese-like domain"/>
    <property type="match status" value="2"/>
</dbReference>
<comment type="caution">
    <text evidence="4">The sequence shown here is derived from an EMBL/GenBank/DDBJ whole genome shotgun (WGS) entry which is preliminary data.</text>
</comment>
<evidence type="ECO:0000259" key="3">
    <source>
        <dbReference type="PROSITE" id="PS50206"/>
    </source>
</evidence>
<dbReference type="GO" id="GO:0004792">
    <property type="term" value="F:thiosulfate-cyanide sulfurtransferase activity"/>
    <property type="evidence" value="ECO:0007669"/>
    <property type="project" value="UniProtKB-EC"/>
</dbReference>
<dbReference type="Proteomes" id="UP001238088">
    <property type="component" value="Unassembled WGS sequence"/>
</dbReference>
<dbReference type="CDD" id="cd01448">
    <property type="entry name" value="TST_Repeat_1"/>
    <property type="match status" value="1"/>
</dbReference>
<evidence type="ECO:0000313" key="5">
    <source>
        <dbReference type="Proteomes" id="UP001238088"/>
    </source>
</evidence>
<gene>
    <name evidence="4" type="ORF">J2S17_003953</name>
</gene>
<dbReference type="InterPro" id="IPR036873">
    <property type="entry name" value="Rhodanese-like_dom_sf"/>
</dbReference>
<dbReference type="CDD" id="cd01449">
    <property type="entry name" value="TST_Repeat_2"/>
    <property type="match status" value="1"/>
</dbReference>
<keyword evidence="2" id="KW-0677">Repeat</keyword>
<dbReference type="SUPFAM" id="SSF52821">
    <property type="entry name" value="Rhodanese/Cell cycle control phosphatase"/>
    <property type="match status" value="2"/>
</dbReference>
<dbReference type="PANTHER" id="PTHR11364:SF27">
    <property type="entry name" value="SULFURTRANSFERASE"/>
    <property type="match status" value="1"/>
</dbReference>
<name>A0ABU0AMT7_9BACI</name>
<keyword evidence="5" id="KW-1185">Reference proteome</keyword>
<dbReference type="RefSeq" id="WP_307477375.1">
    <property type="nucleotide sequence ID" value="NZ_JAUSUB010000019.1"/>
</dbReference>
<dbReference type="SMART" id="SM00450">
    <property type="entry name" value="RHOD"/>
    <property type="match status" value="2"/>
</dbReference>
<protein>
    <submittedName>
        <fullName evidence="4">Thiosulfate/3-mercaptopyruvate sulfurtransferase</fullName>
        <ecNumber evidence="4">2.8.1.1</ecNumber>
        <ecNumber evidence="4">2.8.1.2</ecNumber>
    </submittedName>
</protein>
<dbReference type="GO" id="GO:0016784">
    <property type="term" value="F:3-mercaptopyruvate sulfurtransferase activity"/>
    <property type="evidence" value="ECO:0007669"/>
    <property type="project" value="UniProtKB-EC"/>
</dbReference>